<accession>A0A815PLN7</accession>
<proteinExistence type="predicted"/>
<sequence>MPFKDTGDKEIHKFRWAKGAHLQNTTCATAITPPHNPKTSLEVEIWNNAFKFIIFGAVSADDVAAECRSNSSLFVLMGNPGIIWHVESNQCIHTKMGTMGPNDFLNSTHSAADTFKALSTSYDCERDNPNLAFFKYDKDKAQRLSYLANIDVKTGRREEWCIRNFIDGTIQVHPVCNLSGFAHESFFHEVI</sequence>
<protein>
    <submittedName>
        <fullName evidence="1">Uncharacterized protein</fullName>
    </submittedName>
</protein>
<name>A0A815PLN7_9BILA</name>
<evidence type="ECO:0000313" key="2">
    <source>
        <dbReference type="Proteomes" id="UP000663889"/>
    </source>
</evidence>
<comment type="caution">
    <text evidence="1">The sequence shown here is derived from an EMBL/GenBank/DDBJ whole genome shotgun (WGS) entry which is preliminary data.</text>
</comment>
<reference evidence="1" key="1">
    <citation type="submission" date="2021-02" db="EMBL/GenBank/DDBJ databases">
        <authorList>
            <person name="Nowell W R."/>
        </authorList>
    </citation>
    <scope>NUCLEOTIDE SEQUENCE</scope>
</reference>
<evidence type="ECO:0000313" key="1">
    <source>
        <dbReference type="EMBL" id="CAF1450688.1"/>
    </source>
</evidence>
<organism evidence="1 2">
    <name type="scientific">Rotaria sordida</name>
    <dbReference type="NCBI Taxonomy" id="392033"/>
    <lineage>
        <taxon>Eukaryota</taxon>
        <taxon>Metazoa</taxon>
        <taxon>Spiralia</taxon>
        <taxon>Gnathifera</taxon>
        <taxon>Rotifera</taxon>
        <taxon>Eurotatoria</taxon>
        <taxon>Bdelloidea</taxon>
        <taxon>Philodinida</taxon>
        <taxon>Philodinidae</taxon>
        <taxon>Rotaria</taxon>
    </lineage>
</organism>
<gene>
    <name evidence="1" type="ORF">SEV965_LOCUS33672</name>
</gene>
<dbReference type="EMBL" id="CAJNOU010004676">
    <property type="protein sequence ID" value="CAF1450688.1"/>
    <property type="molecule type" value="Genomic_DNA"/>
</dbReference>
<dbReference type="AlphaFoldDB" id="A0A815PLN7"/>
<dbReference type="Proteomes" id="UP000663889">
    <property type="component" value="Unassembled WGS sequence"/>
</dbReference>